<dbReference type="CDD" id="cd00761">
    <property type="entry name" value="Glyco_tranf_GTA_type"/>
    <property type="match status" value="1"/>
</dbReference>
<dbReference type="InterPro" id="IPR001173">
    <property type="entry name" value="Glyco_trans_2-like"/>
</dbReference>
<gene>
    <name evidence="2" type="ORF">Smic_07820</name>
</gene>
<sequence length="73" mass="7786">MHASLTRQSAPWEAVIALDGASPDRLPAPLAQDPRVRTLVLPRAVGAACARNLALNLVRTPYVNWADDDVVAA</sequence>
<accession>A0A7J0CID9</accession>
<name>A0A7J0CID9_STRMI</name>
<dbReference type="Gene3D" id="3.90.550.10">
    <property type="entry name" value="Spore Coat Polysaccharide Biosynthesis Protein SpsA, Chain A"/>
    <property type="match status" value="1"/>
</dbReference>
<evidence type="ECO:0000313" key="3">
    <source>
        <dbReference type="Proteomes" id="UP000498740"/>
    </source>
</evidence>
<reference evidence="2 3" key="1">
    <citation type="submission" date="2020-05" db="EMBL/GenBank/DDBJ databases">
        <title>Whole genome shotgun sequence of Streptomyces microflavus NBRC 13062.</title>
        <authorList>
            <person name="Komaki H."/>
            <person name="Tamura T."/>
        </authorList>
    </citation>
    <scope>NUCLEOTIDE SEQUENCE [LARGE SCALE GENOMIC DNA]</scope>
    <source>
        <strain evidence="2 3">NBRC 13062</strain>
    </source>
</reference>
<organism evidence="2 3">
    <name type="scientific">Streptomyces microflavus</name>
    <name type="common">Streptomyces lipmanii</name>
    <dbReference type="NCBI Taxonomy" id="1919"/>
    <lineage>
        <taxon>Bacteria</taxon>
        <taxon>Bacillati</taxon>
        <taxon>Actinomycetota</taxon>
        <taxon>Actinomycetes</taxon>
        <taxon>Kitasatosporales</taxon>
        <taxon>Streptomycetaceae</taxon>
        <taxon>Streptomyces</taxon>
    </lineage>
</organism>
<protein>
    <recommendedName>
        <fullName evidence="1">Glycosyltransferase 2-like domain-containing protein</fullName>
    </recommendedName>
</protein>
<dbReference type="InterPro" id="IPR029044">
    <property type="entry name" value="Nucleotide-diphossugar_trans"/>
</dbReference>
<dbReference type="Pfam" id="PF00535">
    <property type="entry name" value="Glycos_transf_2"/>
    <property type="match status" value="1"/>
</dbReference>
<dbReference type="Proteomes" id="UP000498740">
    <property type="component" value="Unassembled WGS sequence"/>
</dbReference>
<dbReference type="EMBL" id="BLWD01000001">
    <property type="protein sequence ID" value="GFN02226.1"/>
    <property type="molecule type" value="Genomic_DNA"/>
</dbReference>
<feature type="domain" description="Glycosyltransferase 2-like" evidence="1">
    <location>
        <begin position="3"/>
        <end position="71"/>
    </location>
</feature>
<dbReference type="AlphaFoldDB" id="A0A7J0CID9"/>
<comment type="caution">
    <text evidence="2">The sequence shown here is derived from an EMBL/GenBank/DDBJ whole genome shotgun (WGS) entry which is preliminary data.</text>
</comment>
<evidence type="ECO:0000313" key="2">
    <source>
        <dbReference type="EMBL" id="GFN02226.1"/>
    </source>
</evidence>
<dbReference type="SUPFAM" id="SSF53448">
    <property type="entry name" value="Nucleotide-diphospho-sugar transferases"/>
    <property type="match status" value="1"/>
</dbReference>
<proteinExistence type="predicted"/>
<evidence type="ECO:0000259" key="1">
    <source>
        <dbReference type="Pfam" id="PF00535"/>
    </source>
</evidence>